<sequence length="152" mass="17197">MWQEAIRIAKDYVPSSLHQIQEEYDEIQLRSGARGALSFIAQGEEWETQGDYQKALECYLKVNEALTDDVQTIATVLHRAGELVVKFFAPKGAREHGKVIVERLLQCNMPNDAAELSLQLNDYETAINAYIIAEDWTKAKNASFTLLFCRAS</sequence>
<dbReference type="SUPFAM" id="SSF48452">
    <property type="entry name" value="TPR-like"/>
    <property type="match status" value="1"/>
</dbReference>
<dbReference type="WBParaSite" id="SMUV_0000112101-mRNA-1">
    <property type="protein sequence ID" value="SMUV_0000112101-mRNA-1"/>
    <property type="gene ID" value="SMUV_0000112101"/>
</dbReference>
<organism evidence="1 2">
    <name type="scientific">Syphacia muris</name>
    <dbReference type="NCBI Taxonomy" id="451379"/>
    <lineage>
        <taxon>Eukaryota</taxon>
        <taxon>Metazoa</taxon>
        <taxon>Ecdysozoa</taxon>
        <taxon>Nematoda</taxon>
        <taxon>Chromadorea</taxon>
        <taxon>Rhabditida</taxon>
        <taxon>Spirurina</taxon>
        <taxon>Oxyuridomorpha</taxon>
        <taxon>Oxyuroidea</taxon>
        <taxon>Oxyuridae</taxon>
        <taxon>Syphacia</taxon>
    </lineage>
</organism>
<evidence type="ECO:0000313" key="2">
    <source>
        <dbReference type="WBParaSite" id="SMUV_0000112101-mRNA-1"/>
    </source>
</evidence>
<keyword evidence="1" id="KW-1185">Reference proteome</keyword>
<reference evidence="2" key="1">
    <citation type="submission" date="2017-02" db="UniProtKB">
        <authorList>
            <consortium name="WormBaseParasite"/>
        </authorList>
    </citation>
    <scope>IDENTIFICATION</scope>
</reference>
<name>A0A0N5AAE5_9BILA</name>
<protein>
    <submittedName>
        <fullName evidence="2">TPR_REGION domain-containing protein</fullName>
    </submittedName>
</protein>
<dbReference type="InterPro" id="IPR011990">
    <property type="entry name" value="TPR-like_helical_dom_sf"/>
</dbReference>
<dbReference type="AlphaFoldDB" id="A0A0N5AAE5"/>
<dbReference type="Proteomes" id="UP000046393">
    <property type="component" value="Unplaced"/>
</dbReference>
<accession>A0A0N5AAE5</accession>
<proteinExistence type="predicted"/>
<evidence type="ECO:0000313" key="1">
    <source>
        <dbReference type="Proteomes" id="UP000046393"/>
    </source>
</evidence>
<dbReference type="STRING" id="451379.A0A0N5AAE5"/>